<dbReference type="RefSeq" id="WP_205307076.1">
    <property type="nucleotide sequence ID" value="NZ_BAAAVF010000009.1"/>
</dbReference>
<dbReference type="Proteomes" id="UP000698059">
    <property type="component" value="Unassembled WGS sequence"/>
</dbReference>
<gene>
    <name evidence="2" type="ORF">JOD49_002007</name>
</gene>
<name>A0ABS2LFM5_9CELL</name>
<evidence type="ECO:0000313" key="3">
    <source>
        <dbReference type="Proteomes" id="UP000698059"/>
    </source>
</evidence>
<feature type="compositionally biased region" description="Gly residues" evidence="1">
    <location>
        <begin position="236"/>
        <end position="246"/>
    </location>
</feature>
<evidence type="ECO:0000313" key="2">
    <source>
        <dbReference type="EMBL" id="MBM7479087.1"/>
    </source>
</evidence>
<comment type="caution">
    <text evidence="2">The sequence shown here is derived from an EMBL/GenBank/DDBJ whole genome shotgun (WGS) entry which is preliminary data.</text>
</comment>
<accession>A0ABS2LFM5</accession>
<evidence type="ECO:0000256" key="1">
    <source>
        <dbReference type="SAM" id="MobiDB-lite"/>
    </source>
</evidence>
<reference evidence="2 3" key="1">
    <citation type="submission" date="2021-01" db="EMBL/GenBank/DDBJ databases">
        <title>Sequencing the genomes of 1000 actinobacteria strains.</title>
        <authorList>
            <person name="Klenk H.-P."/>
        </authorList>
    </citation>
    <scope>NUCLEOTIDE SEQUENCE [LARGE SCALE GENOMIC DNA]</scope>
    <source>
        <strain evidence="2 3">DSM 46000</strain>
    </source>
</reference>
<feature type="compositionally biased region" description="Low complexity" evidence="1">
    <location>
        <begin position="9"/>
        <end position="22"/>
    </location>
</feature>
<feature type="region of interest" description="Disordered" evidence="1">
    <location>
        <begin position="233"/>
        <end position="253"/>
    </location>
</feature>
<feature type="compositionally biased region" description="Low complexity" evidence="1">
    <location>
        <begin position="45"/>
        <end position="71"/>
    </location>
</feature>
<dbReference type="EMBL" id="JAFBBO010000001">
    <property type="protein sequence ID" value="MBM7479087.1"/>
    <property type="molecule type" value="Genomic_DNA"/>
</dbReference>
<sequence length="353" mass="37530">MDQGSSLSTRTPTDGPTDAATDLSVPDGVTAGATPDFPAVEAAPRRALLRLPRLPAAPIGRRGPAPTTAEAAGDDATDATPSGRERAAKRPRIDDLVTGWVGRALDAYPRPALPLTEHWDASVAGLVRQVPYVPRFATRPLELLDRFGAVHVGPHEIGFDGDAIDWERVLEVRTQPAWTSLSADALEANFAQYLRVIPRLPGRGWVLGKISELLVSLYLSVVPLPDDAAHLLESGGTAGEAPGGGPATARTTSFTRRTVTQIHYKRRLGEGERQATTTSVLLQLAFPESTDAMLALAAERGVRVVHVPVDEGEMGATIKRAAAWRSTALGLRDRFAREADAAPSPDPAPEPVV</sequence>
<feature type="region of interest" description="Disordered" evidence="1">
    <location>
        <begin position="1"/>
        <end position="91"/>
    </location>
</feature>
<organism evidence="2 3">
    <name type="scientific">Oerskovia jenensis</name>
    <dbReference type="NCBI Taxonomy" id="162169"/>
    <lineage>
        <taxon>Bacteria</taxon>
        <taxon>Bacillati</taxon>
        <taxon>Actinomycetota</taxon>
        <taxon>Actinomycetes</taxon>
        <taxon>Micrococcales</taxon>
        <taxon>Cellulomonadaceae</taxon>
        <taxon>Oerskovia</taxon>
    </lineage>
</organism>
<proteinExistence type="predicted"/>
<keyword evidence="3" id="KW-1185">Reference proteome</keyword>
<protein>
    <submittedName>
        <fullName evidence="2">Uncharacterized protein</fullName>
    </submittedName>
</protein>